<evidence type="ECO:0000256" key="1">
    <source>
        <dbReference type="ARBA" id="ARBA00023235"/>
    </source>
</evidence>
<dbReference type="InterPro" id="IPR050417">
    <property type="entry name" value="Sugar_Epim/Isomerase"/>
</dbReference>
<dbReference type="AlphaFoldDB" id="A0A9D1IB34"/>
<dbReference type="PANTHER" id="PTHR43489">
    <property type="entry name" value="ISOMERASE"/>
    <property type="match status" value="1"/>
</dbReference>
<keyword evidence="1 4" id="KW-0413">Isomerase</keyword>
<dbReference type="GO" id="GO:0019852">
    <property type="term" value="P:L-ascorbic acid metabolic process"/>
    <property type="evidence" value="ECO:0007669"/>
    <property type="project" value="TreeGrafter"/>
</dbReference>
<reference evidence="4" key="2">
    <citation type="journal article" date="2021" name="PeerJ">
        <title>Extensive microbial diversity within the chicken gut microbiome revealed by metagenomics and culture.</title>
        <authorList>
            <person name="Gilroy R."/>
            <person name="Ravi A."/>
            <person name="Getino M."/>
            <person name="Pursley I."/>
            <person name="Horton D.L."/>
            <person name="Alikhan N.F."/>
            <person name="Baker D."/>
            <person name="Gharbi K."/>
            <person name="Hall N."/>
            <person name="Watson M."/>
            <person name="Adriaenssens E.M."/>
            <person name="Foster-Nyarko E."/>
            <person name="Jarju S."/>
            <person name="Secka A."/>
            <person name="Antonio M."/>
            <person name="Oren A."/>
            <person name="Chaudhuri R.R."/>
            <person name="La Ragione R."/>
            <person name="Hildebrand F."/>
            <person name="Pallen M.J."/>
        </authorList>
    </citation>
    <scope>NUCLEOTIDE SEQUENCE</scope>
    <source>
        <strain evidence="4">ChiHcec3-11533</strain>
    </source>
</reference>
<sequence length="284" mass="32434">MEYRLGLYEKAMPAGMSWETMLSAAGEAGFDFLEISIDETDARLARLDWGREERAALVRAMEKTHLPIRTMCLSGHRKYPLGSRDPQRRQRGMEILRGAVEFASDVGVRLIQLAGYDVYYEQGGEDTRALFRENLEKSVEYAAKYGVILGFETMETPFMDTVSKGMRYVRELDSAYLGMYPDLGNLTNAAYLYGLDVLEEIRAGKGRLFAMHLKETEEGKYRDMRFGEGRVDFVPGIRQALDCGVRMFVAECWHDGAEDWRGVLKGVQEFLRLRFERAQAEGHT</sequence>
<dbReference type="Pfam" id="PF01261">
    <property type="entry name" value="AP_endonuc_2"/>
    <property type="match status" value="1"/>
</dbReference>
<proteinExistence type="predicted"/>
<dbReference type="Gene3D" id="3.20.20.150">
    <property type="entry name" value="Divalent-metal-dependent TIM barrel enzymes"/>
    <property type="match status" value="1"/>
</dbReference>
<reference evidence="4" key="1">
    <citation type="submission" date="2020-10" db="EMBL/GenBank/DDBJ databases">
        <authorList>
            <person name="Gilroy R."/>
        </authorList>
    </citation>
    <scope>NUCLEOTIDE SEQUENCE</scope>
    <source>
        <strain evidence="4">ChiHcec3-11533</strain>
    </source>
</reference>
<name>A0A9D1IB34_9FIRM</name>
<dbReference type="InterPro" id="IPR013022">
    <property type="entry name" value="Xyl_isomerase-like_TIM-brl"/>
</dbReference>
<dbReference type="GO" id="GO:0034015">
    <property type="term" value="F:L-ribulose-5-phosphate 3-epimerase activity"/>
    <property type="evidence" value="ECO:0007669"/>
    <property type="project" value="TreeGrafter"/>
</dbReference>
<dbReference type="PANTHER" id="PTHR43489:SF1">
    <property type="entry name" value="L-RIBULOSE-5-PHOSPHATE 3-EPIMERASE SGBU-RELATED"/>
    <property type="match status" value="1"/>
</dbReference>
<evidence type="ECO:0000313" key="4">
    <source>
        <dbReference type="EMBL" id="HIU33708.1"/>
    </source>
</evidence>
<dbReference type="GO" id="GO:0016861">
    <property type="term" value="F:intramolecular oxidoreductase activity, interconverting aldoses and ketoses"/>
    <property type="evidence" value="ECO:0007669"/>
    <property type="project" value="InterPro"/>
</dbReference>
<gene>
    <name evidence="4" type="ORF">IAB02_04020</name>
</gene>
<evidence type="ECO:0000256" key="2">
    <source>
        <dbReference type="NCBIfam" id="TIGR00542"/>
    </source>
</evidence>
<dbReference type="InterPro" id="IPR004560">
    <property type="entry name" value="L-Ru-5P_3-Epase"/>
</dbReference>
<evidence type="ECO:0000313" key="5">
    <source>
        <dbReference type="Proteomes" id="UP000824072"/>
    </source>
</evidence>
<protein>
    <recommendedName>
        <fullName evidence="2">L-ribulose-5-phosphate 3-epimerase</fullName>
    </recommendedName>
</protein>
<dbReference type="Proteomes" id="UP000824072">
    <property type="component" value="Unassembled WGS sequence"/>
</dbReference>
<comment type="caution">
    <text evidence="4">The sequence shown here is derived from an EMBL/GenBank/DDBJ whole genome shotgun (WGS) entry which is preliminary data.</text>
</comment>
<dbReference type="NCBIfam" id="NF009689">
    <property type="entry name" value="PRK13210.1"/>
    <property type="match status" value="1"/>
</dbReference>
<evidence type="ECO:0000259" key="3">
    <source>
        <dbReference type="Pfam" id="PF01261"/>
    </source>
</evidence>
<organism evidence="4 5">
    <name type="scientific">Candidatus Pullichristensenella excrementigallinarum</name>
    <dbReference type="NCBI Taxonomy" id="2840907"/>
    <lineage>
        <taxon>Bacteria</taxon>
        <taxon>Bacillati</taxon>
        <taxon>Bacillota</taxon>
        <taxon>Clostridia</taxon>
        <taxon>Candidatus Pullichristensenella</taxon>
    </lineage>
</organism>
<dbReference type="EMBL" id="DVMU01000088">
    <property type="protein sequence ID" value="HIU33708.1"/>
    <property type="molecule type" value="Genomic_DNA"/>
</dbReference>
<dbReference type="NCBIfam" id="TIGR00542">
    <property type="entry name" value="hxl6Piso_put"/>
    <property type="match status" value="1"/>
</dbReference>
<dbReference type="SUPFAM" id="SSF51658">
    <property type="entry name" value="Xylose isomerase-like"/>
    <property type="match status" value="1"/>
</dbReference>
<feature type="domain" description="Xylose isomerase-like TIM barrel" evidence="3">
    <location>
        <begin position="23"/>
        <end position="271"/>
    </location>
</feature>
<dbReference type="InterPro" id="IPR036237">
    <property type="entry name" value="Xyl_isomerase-like_sf"/>
</dbReference>
<accession>A0A9D1IB34</accession>